<comment type="caution">
    <text evidence="2">The sequence shown here is derived from an EMBL/GenBank/DDBJ whole genome shotgun (WGS) entry which is preliminary data.</text>
</comment>
<feature type="signal peptide" evidence="1">
    <location>
        <begin position="1"/>
        <end position="19"/>
    </location>
</feature>
<accession>A0ABU7XKR8</accession>
<evidence type="ECO:0000313" key="2">
    <source>
        <dbReference type="EMBL" id="MEF3367998.1"/>
    </source>
</evidence>
<dbReference type="Proteomes" id="UP001350748">
    <property type="component" value="Unassembled WGS sequence"/>
</dbReference>
<keyword evidence="2" id="KW-0449">Lipoprotein</keyword>
<name>A0ABU7XKR8_9HYPH</name>
<dbReference type="Gene3D" id="3.30.160.150">
    <property type="entry name" value="Lipoprotein like domain"/>
    <property type="match status" value="1"/>
</dbReference>
<reference evidence="2 3" key="1">
    <citation type="submission" date="2024-02" db="EMBL/GenBank/DDBJ databases">
        <authorList>
            <person name="Grouzdev D."/>
        </authorList>
    </citation>
    <scope>NUCLEOTIDE SEQUENCE [LARGE SCALE GENOMIC DNA]</scope>
    <source>
        <strain evidence="2 3">9N</strain>
    </source>
</reference>
<protein>
    <submittedName>
        <fullName evidence="2">LPS assembly lipoprotein LptE</fullName>
    </submittedName>
</protein>
<keyword evidence="3" id="KW-1185">Reference proteome</keyword>
<dbReference type="RefSeq" id="WP_332083031.1">
    <property type="nucleotide sequence ID" value="NZ_JAZHYN010000071.1"/>
</dbReference>
<keyword evidence="1" id="KW-0732">Signal</keyword>
<organism evidence="2 3">
    <name type="scientific">Methylocystis borbori</name>
    <dbReference type="NCBI Taxonomy" id="3118750"/>
    <lineage>
        <taxon>Bacteria</taxon>
        <taxon>Pseudomonadati</taxon>
        <taxon>Pseudomonadota</taxon>
        <taxon>Alphaproteobacteria</taxon>
        <taxon>Hyphomicrobiales</taxon>
        <taxon>Methylocystaceae</taxon>
        <taxon>Methylocystis</taxon>
    </lineage>
</organism>
<evidence type="ECO:0000313" key="3">
    <source>
        <dbReference type="Proteomes" id="UP001350748"/>
    </source>
</evidence>
<evidence type="ECO:0000256" key="1">
    <source>
        <dbReference type="SAM" id="SignalP"/>
    </source>
</evidence>
<dbReference type="EMBL" id="JAZHYN010000071">
    <property type="protein sequence ID" value="MEF3367998.1"/>
    <property type="molecule type" value="Genomic_DNA"/>
</dbReference>
<proteinExistence type="predicted"/>
<feature type="chain" id="PRO_5047299438" evidence="1">
    <location>
        <begin position="20"/>
        <end position="164"/>
    </location>
</feature>
<gene>
    <name evidence="2" type="primary">lptE</name>
    <name evidence="2" type="ORF">V3H18_15795</name>
</gene>
<sequence>MGVALLVLPLAGCIQPLYAPAGAGFDSSPLAAEMQAIAVDEIPDRLGHYVRNELIFGLNGTGSEPAPRYRLSVRMRERVQTPILDTVTGRATSATVIVDAEYRLVTVPGDVEVTKGVAFNIASYDRFSNRFSNVRAARDAEIRDARVIADSIRTRIATALATRL</sequence>